<gene>
    <name evidence="2" type="ORF">BV898_10650</name>
</gene>
<protein>
    <submittedName>
        <fullName evidence="2">Uncharacterized protein</fullName>
    </submittedName>
</protein>
<dbReference type="AlphaFoldDB" id="A0A1W0WIZ9"/>
<feature type="compositionally biased region" description="Basic and acidic residues" evidence="1">
    <location>
        <begin position="311"/>
        <end position="321"/>
    </location>
</feature>
<evidence type="ECO:0000313" key="3">
    <source>
        <dbReference type="Proteomes" id="UP000192578"/>
    </source>
</evidence>
<dbReference type="EMBL" id="MTYJ01000093">
    <property type="protein sequence ID" value="OQV15137.1"/>
    <property type="molecule type" value="Genomic_DNA"/>
</dbReference>
<feature type="region of interest" description="Disordered" evidence="1">
    <location>
        <begin position="293"/>
        <end position="386"/>
    </location>
</feature>
<proteinExistence type="predicted"/>
<reference evidence="3" key="1">
    <citation type="submission" date="2017-01" db="EMBL/GenBank/DDBJ databases">
        <title>Comparative genomics of anhydrobiosis in the tardigrade Hypsibius dujardini.</title>
        <authorList>
            <person name="Yoshida Y."/>
            <person name="Koutsovoulos G."/>
            <person name="Laetsch D."/>
            <person name="Stevens L."/>
            <person name="Kumar S."/>
            <person name="Horikawa D."/>
            <person name="Ishino K."/>
            <person name="Komine S."/>
            <person name="Tomita M."/>
            <person name="Blaxter M."/>
            <person name="Arakawa K."/>
        </authorList>
    </citation>
    <scope>NUCLEOTIDE SEQUENCE [LARGE SCALE GENOMIC DNA]</scope>
    <source>
        <strain evidence="3">Z151</strain>
    </source>
</reference>
<evidence type="ECO:0000313" key="2">
    <source>
        <dbReference type="EMBL" id="OQV15137.1"/>
    </source>
</evidence>
<accession>A0A1W0WIZ9</accession>
<feature type="compositionally biased region" description="Basic and acidic residues" evidence="1">
    <location>
        <begin position="356"/>
        <end position="378"/>
    </location>
</feature>
<dbReference type="Proteomes" id="UP000192578">
    <property type="component" value="Unassembled WGS sequence"/>
</dbReference>
<name>A0A1W0WIZ9_HYPEX</name>
<comment type="caution">
    <text evidence="2">The sequence shown here is derived from an EMBL/GenBank/DDBJ whole genome shotgun (WGS) entry which is preliminary data.</text>
</comment>
<keyword evidence="3" id="KW-1185">Reference proteome</keyword>
<sequence length="386" mass="44428">MTFDRRNHLNRKRSNRNCFIVIRFVVFNYSNSSDMNFHSLARYGALLFFLSAVHGTMRYYDTILSYGSGDTMIRNYQAHLGPLLPHFKWIVECLDGEAMVGIQDENEDFNRLIQTWCKFMFPLKPPTNGLYPYYPRCHTLNLTSDFHCYVPTNHAVTINTFVTAIRGSHPRWFENANVIAPYKCCKAPLGYYIDYISCYYMPTHDVYFEYYDAINQIFVYCAQGYVMTGIAKKRNPYTAEFRYDWIQCCRVGMGLPVQAHRPPVTYMPSGAAAYYAPRTMLPEIGISNGYASQYRSSRKSSDDHDEEEEDKEGKDGDEVTLRAKSNATKQRRKGMGGDLRRDATERLLIQAGGGRSDGDIDGRTDPNAEIRAKFERLHLGNGARRK</sequence>
<organism evidence="2 3">
    <name type="scientific">Hypsibius exemplaris</name>
    <name type="common">Freshwater tardigrade</name>
    <dbReference type="NCBI Taxonomy" id="2072580"/>
    <lineage>
        <taxon>Eukaryota</taxon>
        <taxon>Metazoa</taxon>
        <taxon>Ecdysozoa</taxon>
        <taxon>Tardigrada</taxon>
        <taxon>Eutardigrada</taxon>
        <taxon>Parachela</taxon>
        <taxon>Hypsibioidea</taxon>
        <taxon>Hypsibiidae</taxon>
        <taxon>Hypsibius</taxon>
    </lineage>
</organism>
<evidence type="ECO:0000256" key="1">
    <source>
        <dbReference type="SAM" id="MobiDB-lite"/>
    </source>
</evidence>